<evidence type="ECO:0000313" key="1">
    <source>
        <dbReference type="EMBL" id="MDR7271546.1"/>
    </source>
</evidence>
<dbReference type="RefSeq" id="WP_310268957.1">
    <property type="nucleotide sequence ID" value="NZ_JAVDXU010000003.1"/>
</dbReference>
<dbReference type="InterPro" id="IPR039498">
    <property type="entry name" value="NTP_transf_5"/>
</dbReference>
<organism evidence="1 2">
    <name type="scientific">Roseateles saccharophilus</name>
    <name type="common">Pseudomonas saccharophila</name>
    <dbReference type="NCBI Taxonomy" id="304"/>
    <lineage>
        <taxon>Bacteria</taxon>
        <taxon>Pseudomonadati</taxon>
        <taxon>Pseudomonadota</taxon>
        <taxon>Betaproteobacteria</taxon>
        <taxon>Burkholderiales</taxon>
        <taxon>Sphaerotilaceae</taxon>
        <taxon>Roseateles</taxon>
    </lineage>
</organism>
<dbReference type="Proteomes" id="UP001180453">
    <property type="component" value="Unassembled WGS sequence"/>
</dbReference>
<evidence type="ECO:0008006" key="3">
    <source>
        <dbReference type="Google" id="ProtNLM"/>
    </source>
</evidence>
<reference evidence="1 2" key="1">
    <citation type="submission" date="2023-07" db="EMBL/GenBank/DDBJ databases">
        <title>Sorghum-associated microbial communities from plants grown in Nebraska, USA.</title>
        <authorList>
            <person name="Schachtman D."/>
        </authorList>
    </citation>
    <scope>NUCLEOTIDE SEQUENCE [LARGE SCALE GENOMIC DNA]</scope>
    <source>
        <strain evidence="1 2">BE314</strain>
    </source>
</reference>
<name>A0ABU1YRR5_ROSSA</name>
<gene>
    <name evidence="1" type="ORF">J2X20_004214</name>
</gene>
<accession>A0ABU1YRR5</accession>
<dbReference type="EMBL" id="JAVDXU010000003">
    <property type="protein sequence ID" value="MDR7271546.1"/>
    <property type="molecule type" value="Genomic_DNA"/>
</dbReference>
<proteinExistence type="predicted"/>
<evidence type="ECO:0000313" key="2">
    <source>
        <dbReference type="Proteomes" id="UP001180453"/>
    </source>
</evidence>
<protein>
    <recommendedName>
        <fullName evidence="3">Nucleotidyltransferase family protein</fullName>
    </recommendedName>
</protein>
<comment type="caution">
    <text evidence="1">The sequence shown here is derived from an EMBL/GenBank/DDBJ whole genome shotgun (WGS) entry which is preliminary data.</text>
</comment>
<keyword evidence="2" id="KW-1185">Reference proteome</keyword>
<dbReference type="Pfam" id="PF14907">
    <property type="entry name" value="NTP_transf_5"/>
    <property type="match status" value="1"/>
</dbReference>
<sequence>MRSVKDAGGLPPAPQVQAALRCTTDRLAAELAAPGHGAPEWSDFEWRAAMAVAVMHGVSALLAGRLRWQGPPAWAAFLTEQAEQGRLREQRVRDLLARLDAEARRTGLPLLAMKGSALLQLGLYAPGERPMSDVDLLAHPADAAAADRLILSSGYRLDVIQHRHRAYEPLDQPADRAFGEHEANPIKIELHDAVREALPLHEVDITASLLQPAARPGLNPYPSPAALMRHLLLHAAGNVCNRCVRLIQLHDITRLATRLDASQWDEALAPASDGRAAWWAVPPLRLVQTLFPGCLPEVANAALARATAACPPWLRLAGFDLVETSLSRLAIPMLPGIVWSRRPAEALGFAWQRLRPGREGRLLTAEVLSRQHYLADSAWSYRPRWLKALRFLLGAPPRVQTLYSLHRALAYRSSSSA</sequence>